<gene>
    <name evidence="1" type="ORF">H4S07_004454</name>
</gene>
<feature type="non-terminal residue" evidence="1">
    <location>
        <position position="1"/>
    </location>
</feature>
<proteinExistence type="predicted"/>
<evidence type="ECO:0000313" key="2">
    <source>
        <dbReference type="Proteomes" id="UP001140096"/>
    </source>
</evidence>
<comment type="caution">
    <text evidence="1">The sequence shown here is derived from an EMBL/GenBank/DDBJ whole genome shotgun (WGS) entry which is preliminary data.</text>
</comment>
<accession>A0ACC1L903</accession>
<name>A0ACC1L903_9FUNG</name>
<dbReference type="Proteomes" id="UP001140096">
    <property type="component" value="Unassembled WGS sequence"/>
</dbReference>
<reference evidence="1" key="1">
    <citation type="submission" date="2022-07" db="EMBL/GenBank/DDBJ databases">
        <title>Phylogenomic reconstructions and comparative analyses of Kickxellomycotina fungi.</title>
        <authorList>
            <person name="Reynolds N.K."/>
            <person name="Stajich J.E."/>
            <person name="Barry K."/>
            <person name="Grigoriev I.V."/>
            <person name="Crous P."/>
            <person name="Smith M.E."/>
        </authorList>
    </citation>
    <scope>NUCLEOTIDE SEQUENCE</scope>
    <source>
        <strain evidence="1">CBS 102833</strain>
    </source>
</reference>
<keyword evidence="2" id="KW-1185">Reference proteome</keyword>
<organism evidence="1 2">
    <name type="scientific">Coemansia furcata</name>
    <dbReference type="NCBI Taxonomy" id="417177"/>
    <lineage>
        <taxon>Eukaryota</taxon>
        <taxon>Fungi</taxon>
        <taxon>Fungi incertae sedis</taxon>
        <taxon>Zoopagomycota</taxon>
        <taxon>Kickxellomycotina</taxon>
        <taxon>Kickxellomycetes</taxon>
        <taxon>Kickxellales</taxon>
        <taxon>Kickxellaceae</taxon>
        <taxon>Coemansia</taxon>
    </lineage>
</organism>
<protein>
    <submittedName>
        <fullName evidence="1">Uncharacterized protein</fullName>
    </submittedName>
</protein>
<sequence length="889" mass="94668">LACEYADSRAIESIASRIVAELASAPSASTAQSQSLLFSASFFEVARIRDAFAPALAEFSATTLKQQIGQQKSSSKKSAALSSSVLEVLDWLTASTQKKSSKGNQMLATMDVVMDKLGARDVAAGKHKLKGSQAGTWIQLLRGLLCFPTAYWSAERAHVVLALALAVDLGLAALCKHDDDALSLRVLSRAVIERLFKCLPSALAGLVQHAPAIVDHWAGTARLSEQLILPSRRLVRLVMGALAQAAFGQSIDAASSTCRELCTRLYAGISGDGRSAESSLAAVLTLDSLDAVAKVAATYAQKLQAKGKDKEWCSLVKSWLKQIAQQVCADFDRMSQDVDDSASDTHSTCRLGVLVSLSSLYTSLAGADKTPSHVLDIARRASESLPQLSQSTGTFALGLVLLAVHNYETAGGSCHIILAYLTHRLAAISARDATGATMPLALQSLVVSIAGADSDAVTTMPLTDAIVSYAVEPLLKNLDHSAFAASLDTYLKLMSRPGQHTTASVGSMLLAYIRTAYRQLGNSSAITKRKAVQRRLGSILTTLHAAMRACPTPSTILFVLNTASELVLEPAMHFTMFDVGETLSMIFTAVTLPLPNAEGADLPHLYRSACKLLGAVVRHHTNEVLDSVSVTVTVLRALLHAFVTPSFPRGLSAAARQRLEIDCSLTPWIVAFAPFPVSCAESYSRVLAELANCRRLMASDKDGKSGKAKQTSDKSARSGSEFVKLTRGTNTAGATSVLSMYVSYIISEYCIIQGGGALSTLSSKYSLGSESAGGYSFQGLSWRPTPVMRAVDATTSIVLAKAEVGMRGTISTPLLREALLPGWHALLDVLGGDDRNTLLTLLAGSSGDSRQSSYGWTSIFGPDRYGGAHEVLKSLYQSYLDYFKYKGQV</sequence>
<evidence type="ECO:0000313" key="1">
    <source>
        <dbReference type="EMBL" id="KAJ2803447.1"/>
    </source>
</evidence>
<dbReference type="EMBL" id="JANBUP010001807">
    <property type="protein sequence ID" value="KAJ2803447.1"/>
    <property type="molecule type" value="Genomic_DNA"/>
</dbReference>